<dbReference type="EC" id="1.4.4.2" evidence="4"/>
<dbReference type="InterPro" id="IPR015422">
    <property type="entry name" value="PyrdxlP-dep_Trfase_small"/>
</dbReference>
<dbReference type="Gene3D" id="3.90.1150.10">
    <property type="entry name" value="Aspartate Aminotransferase, domain 1"/>
    <property type="match status" value="1"/>
</dbReference>
<evidence type="ECO:0000256" key="1">
    <source>
        <dbReference type="ARBA" id="ARBA00003788"/>
    </source>
</evidence>
<comment type="similarity">
    <text evidence="4">Belongs to the GcvP family. N-terminal subunit subfamily.</text>
</comment>
<comment type="function">
    <text evidence="1 4">The glycine cleavage system catalyzes the degradation of glycine. The P protein binds the alpha-amino group of glycine through its pyridoxal phosphate cofactor; CO(2) is released and the remaining methylamine moiety is then transferred to the lipoamide cofactor of the H protein.</text>
</comment>
<evidence type="ECO:0000259" key="5">
    <source>
        <dbReference type="Pfam" id="PF02347"/>
    </source>
</evidence>
<comment type="catalytic activity">
    <reaction evidence="3 4">
        <text>N(6)-[(R)-lipoyl]-L-lysyl-[glycine-cleavage complex H protein] + glycine + H(+) = N(6)-[(R)-S(8)-aminomethyldihydrolipoyl]-L-lysyl-[glycine-cleavage complex H protein] + CO2</text>
        <dbReference type="Rhea" id="RHEA:24304"/>
        <dbReference type="Rhea" id="RHEA-COMP:10494"/>
        <dbReference type="Rhea" id="RHEA-COMP:10495"/>
        <dbReference type="ChEBI" id="CHEBI:15378"/>
        <dbReference type="ChEBI" id="CHEBI:16526"/>
        <dbReference type="ChEBI" id="CHEBI:57305"/>
        <dbReference type="ChEBI" id="CHEBI:83099"/>
        <dbReference type="ChEBI" id="CHEBI:83143"/>
        <dbReference type="EC" id="1.4.4.2"/>
    </reaction>
</comment>
<name>A0AAU7CQ15_9BACT</name>
<reference evidence="6" key="1">
    <citation type="submission" date="2024-05" db="EMBL/GenBank/DDBJ databases">
        <title>Planctomycetes of the genus Singulisphaera possess chitinolytic capabilities.</title>
        <authorList>
            <person name="Ivanova A."/>
        </authorList>
    </citation>
    <scope>NUCLEOTIDE SEQUENCE</scope>
    <source>
        <strain evidence="6">Ch08T</strain>
    </source>
</reference>
<accession>A0AAU7CQ15</accession>
<dbReference type="Gene3D" id="3.40.640.10">
    <property type="entry name" value="Type I PLP-dependent aspartate aminotransferase-like (Major domain)"/>
    <property type="match status" value="1"/>
</dbReference>
<sequence>MAFIANTPDDVRVMLAAIGLDSLDQLFDMIPPEYRLQRPLEIPPALCELELTTHLGSLLDQNLGADQRVCFLGGGSYDHFIPAVVDNLSARGEFYTAYTPYQPEASQGTLQATFEYQTLVTQLTGLDVSNASLYDGGSAVTEAVLMALTVSQRHGRVVIAGSVHPEYRQILSTYLANLEPELVTVPTPGGRLQVDDLDQAINDQTAAVVIQYPNFFGQLEEIEAIVERVHAKGALAIVSVDPISLGLLRRPDTYGADIVVAEGQGLGNPMAYGGPYLGMMACREEYVRKMPGRIVGQTTDRNGKRCWVLTLQTREQHIRREKATSNICTNQGLLALRASIYLAAVGPAGLRKAAELSTRKAHYAAEQLAQVSGLSLAFDGPFFKEFVIQSEKDPVRVLEHVGRLGYHGGIALGRWEAPLRDKILIAVTEKRTKSEIDGLVQAYAKAMEAV</sequence>
<dbReference type="InterPro" id="IPR020581">
    <property type="entry name" value="GDC_P"/>
</dbReference>
<dbReference type="SUPFAM" id="SSF53383">
    <property type="entry name" value="PLP-dependent transferases"/>
    <property type="match status" value="1"/>
</dbReference>
<dbReference type="InterPro" id="IPR023010">
    <property type="entry name" value="GcvPA"/>
</dbReference>
<dbReference type="PANTHER" id="PTHR42806:SF1">
    <property type="entry name" value="GLYCINE DEHYDROGENASE (DECARBOXYLATING)"/>
    <property type="match status" value="1"/>
</dbReference>
<gene>
    <name evidence="4 6" type="primary">gcvPA</name>
    <name evidence="6" type="ORF">V5E97_14415</name>
</gene>
<dbReference type="GO" id="GO:0019464">
    <property type="term" value="P:glycine decarboxylation via glycine cleavage system"/>
    <property type="evidence" value="ECO:0007669"/>
    <property type="project" value="UniProtKB-UniRule"/>
</dbReference>
<dbReference type="InterPro" id="IPR015424">
    <property type="entry name" value="PyrdxlP-dep_Trfase"/>
</dbReference>
<dbReference type="RefSeq" id="WP_406700028.1">
    <property type="nucleotide sequence ID" value="NZ_CP155447.1"/>
</dbReference>
<dbReference type="AlphaFoldDB" id="A0AAU7CQ15"/>
<proteinExistence type="inferred from homology"/>
<dbReference type="GO" id="GO:0004375">
    <property type="term" value="F:glycine dehydrogenase (decarboxylating) activity"/>
    <property type="evidence" value="ECO:0007669"/>
    <property type="project" value="UniProtKB-EC"/>
</dbReference>
<dbReference type="EMBL" id="CP155447">
    <property type="protein sequence ID" value="XBH07185.1"/>
    <property type="molecule type" value="Genomic_DNA"/>
</dbReference>
<evidence type="ECO:0000256" key="2">
    <source>
        <dbReference type="ARBA" id="ARBA00023002"/>
    </source>
</evidence>
<dbReference type="InterPro" id="IPR049315">
    <property type="entry name" value="GDC-P_N"/>
</dbReference>
<dbReference type="GO" id="GO:0009116">
    <property type="term" value="P:nucleoside metabolic process"/>
    <property type="evidence" value="ECO:0007669"/>
    <property type="project" value="InterPro"/>
</dbReference>
<dbReference type="NCBIfam" id="NF001696">
    <property type="entry name" value="PRK00451.1"/>
    <property type="match status" value="1"/>
</dbReference>
<dbReference type="CDD" id="cd00613">
    <property type="entry name" value="GDC-P"/>
    <property type="match status" value="1"/>
</dbReference>
<evidence type="ECO:0000256" key="4">
    <source>
        <dbReference type="HAMAP-Rule" id="MF_00712"/>
    </source>
</evidence>
<dbReference type="HAMAP" id="MF_00712">
    <property type="entry name" value="GcvPA"/>
    <property type="match status" value="1"/>
</dbReference>
<feature type="domain" description="Glycine cleavage system P-protein N-terminal" evidence="5">
    <location>
        <begin position="3"/>
        <end position="442"/>
    </location>
</feature>
<evidence type="ECO:0000313" key="6">
    <source>
        <dbReference type="EMBL" id="XBH07185.1"/>
    </source>
</evidence>
<evidence type="ECO:0000256" key="3">
    <source>
        <dbReference type="ARBA" id="ARBA00049026"/>
    </source>
</evidence>
<dbReference type="PIRSF" id="PIRSF006815">
    <property type="entry name" value="GcvPA"/>
    <property type="match status" value="1"/>
</dbReference>
<dbReference type="InterPro" id="IPR015421">
    <property type="entry name" value="PyrdxlP-dep_Trfase_major"/>
</dbReference>
<comment type="subunit">
    <text evidence="4">The glycine cleavage system is composed of four proteins: P, T, L and H. In this organism, the P 'protein' is a heterodimer of two subunits.</text>
</comment>
<keyword evidence="2 4" id="KW-0560">Oxidoreductase</keyword>
<dbReference type="Pfam" id="PF02347">
    <property type="entry name" value="GDC-P"/>
    <property type="match status" value="1"/>
</dbReference>
<protein>
    <recommendedName>
        <fullName evidence="4">Probable glycine dehydrogenase (decarboxylating) subunit 1</fullName>
        <ecNumber evidence="4">1.4.4.2</ecNumber>
    </recommendedName>
    <alternativeName>
        <fullName evidence="4">Glycine cleavage system P-protein subunit 1</fullName>
    </alternativeName>
    <alternativeName>
        <fullName evidence="4">Glycine decarboxylase subunit 1</fullName>
    </alternativeName>
    <alternativeName>
        <fullName evidence="4">Glycine dehydrogenase (aminomethyl-transferring) subunit 1</fullName>
    </alternativeName>
</protein>
<dbReference type="PANTHER" id="PTHR42806">
    <property type="entry name" value="GLYCINE CLEAVAGE SYSTEM P-PROTEIN"/>
    <property type="match status" value="1"/>
</dbReference>
<organism evidence="6">
    <name type="scientific">Singulisphaera sp. Ch08</name>
    <dbReference type="NCBI Taxonomy" id="3120278"/>
    <lineage>
        <taxon>Bacteria</taxon>
        <taxon>Pseudomonadati</taxon>
        <taxon>Planctomycetota</taxon>
        <taxon>Planctomycetia</taxon>
        <taxon>Isosphaerales</taxon>
        <taxon>Isosphaeraceae</taxon>
        <taxon>Singulisphaera</taxon>
    </lineage>
</organism>